<keyword evidence="4" id="KW-0949">S-adenosyl-L-methionine</keyword>
<evidence type="ECO:0000313" key="8">
    <source>
        <dbReference type="Proteomes" id="UP000824263"/>
    </source>
</evidence>
<evidence type="ECO:0000256" key="3">
    <source>
        <dbReference type="ARBA" id="ARBA00022679"/>
    </source>
</evidence>
<dbReference type="PRINTS" id="PR00506">
    <property type="entry name" value="D21N6MTFRASE"/>
</dbReference>
<feature type="domain" description="DNA methylase N-4/N-6" evidence="6">
    <location>
        <begin position="107"/>
        <end position="330"/>
    </location>
</feature>
<evidence type="ECO:0000313" key="7">
    <source>
        <dbReference type="EMBL" id="HIW82934.1"/>
    </source>
</evidence>
<evidence type="ECO:0000259" key="6">
    <source>
        <dbReference type="Pfam" id="PF01555"/>
    </source>
</evidence>
<dbReference type="InterPro" id="IPR002941">
    <property type="entry name" value="DNA_methylase_N4/N6"/>
</dbReference>
<evidence type="ECO:0000256" key="4">
    <source>
        <dbReference type="ARBA" id="ARBA00022691"/>
    </source>
</evidence>
<dbReference type="Pfam" id="PF01555">
    <property type="entry name" value="N6_N4_Mtase"/>
    <property type="match status" value="1"/>
</dbReference>
<keyword evidence="5" id="KW-0680">Restriction system</keyword>
<evidence type="ECO:0000256" key="5">
    <source>
        <dbReference type="ARBA" id="ARBA00022747"/>
    </source>
</evidence>
<dbReference type="GO" id="GO:0008170">
    <property type="term" value="F:N-methyltransferase activity"/>
    <property type="evidence" value="ECO:0007669"/>
    <property type="project" value="InterPro"/>
</dbReference>
<dbReference type="EMBL" id="DXGF01000023">
    <property type="protein sequence ID" value="HIW82934.1"/>
    <property type="molecule type" value="Genomic_DNA"/>
</dbReference>
<name>A0A9D1UCK9_9FIRM</name>
<evidence type="ECO:0000256" key="1">
    <source>
        <dbReference type="ARBA" id="ARBA00006594"/>
    </source>
</evidence>
<keyword evidence="2" id="KW-0489">Methyltransferase</keyword>
<comment type="similarity">
    <text evidence="1">Belongs to the N(4)/N(6)-methyltransferase family.</text>
</comment>
<dbReference type="GO" id="GO:0009307">
    <property type="term" value="P:DNA restriction-modification system"/>
    <property type="evidence" value="ECO:0007669"/>
    <property type="project" value="UniProtKB-KW"/>
</dbReference>
<dbReference type="GO" id="GO:0032259">
    <property type="term" value="P:methylation"/>
    <property type="evidence" value="ECO:0007669"/>
    <property type="project" value="UniProtKB-KW"/>
</dbReference>
<dbReference type="AlphaFoldDB" id="A0A9D1UCK9"/>
<sequence>MLSKAEKDYLIGLIEKGEQIPEDFRYRLFPVKHEEYELAYAGKMRKEDLLANDDGSFPVPLQTEQIFRSAREDEWRNLIVSGDNLQFLKTIYKDEDPLIRGKVKGKVKLIYIDPPFATTDEFQNKEGAKAYNDKKKGAEFVEFLRRRLLLARELLSPDGSIYVHLDQKMSHYIKVLMDEIFGKNHFRNEIAWCYTGPSQAGNYFPRKHDTILFYSRTADNAFYPPRISHKSGVHNTGQLFGASAEGEGKKEEMERQGKKVEDWWVDIWSCDRYRSELAGYPTQKPEELLKRIIQASTREGDLVMDFFAGSGTTAVVAEKLSRRWILCDGGKLSYYICQKRILKIGESRNLLSQAKNPPKYKKDPRPFMTCTLGSYDLKMALDLEFGKYKEFVSGLFDIDLGEYKIGGYVFDGQKDGNPVIIFDYQRFPDADVDEAFLESVSRHAGRRMAGGRIYIVAPKNRFDFMTSYEDLDGVRYYFLDIPYRVIRELHREEFHRFRQPRSKTQINEMEEVVGFSFQRHAEVESSVEVTGETILLTVSDFRSKEPRSEKTAEEKQMSGFDCLAAIFVDTNYSGEEFVLSDFFFADDLKVTDGKILLQLKKPQEAKEMLVIYTDIFGNDAKGRFAL</sequence>
<keyword evidence="3" id="KW-0808">Transferase</keyword>
<dbReference type="InterPro" id="IPR029063">
    <property type="entry name" value="SAM-dependent_MTases_sf"/>
</dbReference>
<reference evidence="7" key="1">
    <citation type="journal article" date="2021" name="PeerJ">
        <title>Extensive microbial diversity within the chicken gut microbiome revealed by metagenomics and culture.</title>
        <authorList>
            <person name="Gilroy R."/>
            <person name="Ravi A."/>
            <person name="Getino M."/>
            <person name="Pursley I."/>
            <person name="Horton D.L."/>
            <person name="Alikhan N.F."/>
            <person name="Baker D."/>
            <person name="Gharbi K."/>
            <person name="Hall N."/>
            <person name="Watson M."/>
            <person name="Adriaenssens E.M."/>
            <person name="Foster-Nyarko E."/>
            <person name="Jarju S."/>
            <person name="Secka A."/>
            <person name="Antonio M."/>
            <person name="Oren A."/>
            <person name="Chaudhuri R.R."/>
            <person name="La Ragione R."/>
            <person name="Hildebrand F."/>
            <person name="Pallen M.J."/>
        </authorList>
    </citation>
    <scope>NUCLEOTIDE SEQUENCE</scope>
    <source>
        <strain evidence="7">ChiSxjej1B13-11762</strain>
    </source>
</reference>
<protein>
    <submittedName>
        <fullName evidence="7">Site-specific DNA-methyltransferase</fullName>
    </submittedName>
</protein>
<comment type="caution">
    <text evidence="7">The sequence shown here is derived from an EMBL/GenBank/DDBJ whole genome shotgun (WGS) entry which is preliminary data.</text>
</comment>
<dbReference type="Gene3D" id="3.40.50.150">
    <property type="entry name" value="Vaccinia Virus protein VP39"/>
    <property type="match status" value="1"/>
</dbReference>
<organism evidence="7 8">
    <name type="scientific">Candidatus Dorea gallistercoris</name>
    <dbReference type="NCBI Taxonomy" id="2838542"/>
    <lineage>
        <taxon>Bacteria</taxon>
        <taxon>Bacillati</taxon>
        <taxon>Bacillota</taxon>
        <taxon>Clostridia</taxon>
        <taxon>Lachnospirales</taxon>
        <taxon>Lachnospiraceae</taxon>
        <taxon>Dorea</taxon>
    </lineage>
</organism>
<gene>
    <name evidence="7" type="ORF">H9873_01225</name>
</gene>
<dbReference type="InterPro" id="IPR002052">
    <property type="entry name" value="DNA_methylase_N6_adenine_CS"/>
</dbReference>
<evidence type="ECO:0000256" key="2">
    <source>
        <dbReference type="ARBA" id="ARBA00022603"/>
    </source>
</evidence>
<accession>A0A9D1UCK9</accession>
<dbReference type="InterPro" id="IPR002295">
    <property type="entry name" value="N4/N6-MTase_EcoPI_Mod-like"/>
</dbReference>
<dbReference type="SUPFAM" id="SSF53335">
    <property type="entry name" value="S-adenosyl-L-methionine-dependent methyltransferases"/>
    <property type="match status" value="1"/>
</dbReference>
<reference evidence="7" key="2">
    <citation type="submission" date="2021-04" db="EMBL/GenBank/DDBJ databases">
        <authorList>
            <person name="Gilroy R."/>
        </authorList>
    </citation>
    <scope>NUCLEOTIDE SEQUENCE</scope>
    <source>
        <strain evidence="7">ChiSxjej1B13-11762</strain>
    </source>
</reference>
<dbReference type="PROSITE" id="PS00092">
    <property type="entry name" value="N6_MTASE"/>
    <property type="match status" value="1"/>
</dbReference>
<dbReference type="GO" id="GO:0003677">
    <property type="term" value="F:DNA binding"/>
    <property type="evidence" value="ECO:0007669"/>
    <property type="project" value="InterPro"/>
</dbReference>
<dbReference type="Proteomes" id="UP000824263">
    <property type="component" value="Unassembled WGS sequence"/>
</dbReference>
<proteinExistence type="inferred from homology"/>